<protein>
    <submittedName>
        <fullName evidence="2">Uncharacterized protein</fullName>
    </submittedName>
</protein>
<dbReference type="AlphaFoldDB" id="A0A8X6XGG3"/>
<proteinExistence type="predicted"/>
<comment type="caution">
    <text evidence="2">The sequence shown here is derived from an EMBL/GenBank/DDBJ whole genome shotgun (WGS) entry which is preliminary data.</text>
</comment>
<dbReference type="OrthoDB" id="10479476at2759"/>
<feature type="region of interest" description="Disordered" evidence="1">
    <location>
        <begin position="25"/>
        <end position="48"/>
    </location>
</feature>
<evidence type="ECO:0000256" key="1">
    <source>
        <dbReference type="SAM" id="MobiDB-lite"/>
    </source>
</evidence>
<dbReference type="Proteomes" id="UP000886998">
    <property type="component" value="Unassembled WGS sequence"/>
</dbReference>
<gene>
    <name evidence="2" type="ORF">TNIN_380751</name>
</gene>
<accession>A0A8X6XGG3</accession>
<dbReference type="EMBL" id="BMAV01009240">
    <property type="protein sequence ID" value="GFY53393.1"/>
    <property type="molecule type" value="Genomic_DNA"/>
</dbReference>
<organism evidence="2 3">
    <name type="scientific">Trichonephila inaurata madagascariensis</name>
    <dbReference type="NCBI Taxonomy" id="2747483"/>
    <lineage>
        <taxon>Eukaryota</taxon>
        <taxon>Metazoa</taxon>
        <taxon>Ecdysozoa</taxon>
        <taxon>Arthropoda</taxon>
        <taxon>Chelicerata</taxon>
        <taxon>Arachnida</taxon>
        <taxon>Araneae</taxon>
        <taxon>Araneomorphae</taxon>
        <taxon>Entelegynae</taxon>
        <taxon>Araneoidea</taxon>
        <taxon>Nephilidae</taxon>
        <taxon>Trichonephila</taxon>
        <taxon>Trichonephila inaurata</taxon>
    </lineage>
</organism>
<evidence type="ECO:0000313" key="3">
    <source>
        <dbReference type="Proteomes" id="UP000886998"/>
    </source>
</evidence>
<reference evidence="2" key="1">
    <citation type="submission" date="2020-08" db="EMBL/GenBank/DDBJ databases">
        <title>Multicomponent nature underlies the extraordinary mechanical properties of spider dragline silk.</title>
        <authorList>
            <person name="Kono N."/>
            <person name="Nakamura H."/>
            <person name="Mori M."/>
            <person name="Yoshida Y."/>
            <person name="Ohtoshi R."/>
            <person name="Malay A.D."/>
            <person name="Moran D.A.P."/>
            <person name="Tomita M."/>
            <person name="Numata K."/>
            <person name="Arakawa K."/>
        </authorList>
    </citation>
    <scope>NUCLEOTIDE SEQUENCE</scope>
</reference>
<name>A0A8X6XGG3_9ARAC</name>
<sequence>MIWFFSPYRFGERKWQKMGMPQIKDHPLRVQPPKRRREKVDVSITGDKSKMIVQPSEKGGEAVAVTSGLDRNDQVVIFAHYSNDKMKAIQSLDISPPRLDNPSPRHNLQIILM</sequence>
<keyword evidence="3" id="KW-1185">Reference proteome</keyword>
<evidence type="ECO:0000313" key="2">
    <source>
        <dbReference type="EMBL" id="GFY53393.1"/>
    </source>
</evidence>